<reference evidence="1 2" key="1">
    <citation type="journal article" date="2003" name="Proc. Natl. Acad. Sci. U.S.A.">
        <title>Complete genome sequence of the marine planctomycete Pirellula sp. strain 1.</title>
        <authorList>
            <person name="Gloeckner F.O."/>
            <person name="Kube M."/>
            <person name="Bauer M."/>
            <person name="Teeling H."/>
            <person name="Lombardot T."/>
            <person name="Ludwig W."/>
            <person name="Gade D."/>
            <person name="Beck A."/>
            <person name="Borzym K."/>
            <person name="Heitmann K."/>
            <person name="Rabus R."/>
            <person name="Schlesner H."/>
            <person name="Amann R."/>
            <person name="Reinhardt R."/>
        </authorList>
    </citation>
    <scope>NUCLEOTIDE SEQUENCE [LARGE SCALE GENOMIC DNA]</scope>
    <source>
        <strain evidence="2">DSM 10527 / NCIMB 13988 / SH1</strain>
    </source>
</reference>
<protein>
    <submittedName>
        <fullName evidence="1">Uncharacterized protein</fullName>
    </submittedName>
</protein>
<dbReference type="AlphaFoldDB" id="Q7UHE7"/>
<organism evidence="1 2">
    <name type="scientific">Rhodopirellula baltica (strain DSM 10527 / NCIMB 13988 / SH1)</name>
    <dbReference type="NCBI Taxonomy" id="243090"/>
    <lineage>
        <taxon>Bacteria</taxon>
        <taxon>Pseudomonadati</taxon>
        <taxon>Planctomycetota</taxon>
        <taxon>Planctomycetia</taxon>
        <taxon>Pirellulales</taxon>
        <taxon>Pirellulaceae</taxon>
        <taxon>Rhodopirellula</taxon>
    </lineage>
</organism>
<dbReference type="InParanoid" id="Q7UHE7"/>
<dbReference type="KEGG" id="rba:RB13251"/>
<evidence type="ECO:0000313" key="1">
    <source>
        <dbReference type="EMBL" id="CAD78025.1"/>
    </source>
</evidence>
<name>Q7UHE7_RHOBA</name>
<dbReference type="HOGENOM" id="CLU_2864860_0_0_0"/>
<sequence length="64" mass="7434">MTVSIAQTSDAADPNQVDRRPFSAKLRSSASPRFRRISWRVLQYVFAGVDCTIRYEIETFLRRP</sequence>
<keyword evidence="2" id="KW-1185">Reference proteome</keyword>
<dbReference type="EnsemblBacteria" id="CAD78025">
    <property type="protein sequence ID" value="CAD78025"/>
    <property type="gene ID" value="RB13251"/>
</dbReference>
<dbReference type="Proteomes" id="UP000001025">
    <property type="component" value="Chromosome"/>
</dbReference>
<evidence type="ECO:0000313" key="2">
    <source>
        <dbReference type="Proteomes" id="UP000001025"/>
    </source>
</evidence>
<dbReference type="STRING" id="243090.RB13251"/>
<dbReference type="EMBL" id="BX294156">
    <property type="protein sequence ID" value="CAD78025.1"/>
    <property type="molecule type" value="Genomic_DNA"/>
</dbReference>
<proteinExistence type="predicted"/>
<gene>
    <name evidence="1" type="ordered locus">RB13251</name>
</gene>
<accession>Q7UHE7</accession>